<evidence type="ECO:0000313" key="3">
    <source>
        <dbReference type="EMBL" id="ACV81230.1"/>
    </source>
</evidence>
<name>C8XA30_NAKMY</name>
<dbReference type="STRING" id="479431.Namu_4957"/>
<keyword evidence="3" id="KW-0808">Transferase</keyword>
<feature type="domain" description="Peptidase C45 hydrolase" evidence="2">
    <location>
        <begin position="139"/>
        <end position="342"/>
    </location>
</feature>
<dbReference type="AlphaFoldDB" id="C8XA30"/>
<organism evidence="3 4">
    <name type="scientific">Nakamurella multipartita (strain ATCC 700099 / DSM 44233 / CIP 104796 / JCM 9543 / NBRC 105858 / Y-104)</name>
    <name type="common">Microsphaera multipartita</name>
    <dbReference type="NCBI Taxonomy" id="479431"/>
    <lineage>
        <taxon>Bacteria</taxon>
        <taxon>Bacillati</taxon>
        <taxon>Actinomycetota</taxon>
        <taxon>Actinomycetes</taxon>
        <taxon>Nakamurellales</taxon>
        <taxon>Nakamurellaceae</taxon>
        <taxon>Nakamurella</taxon>
    </lineage>
</organism>
<evidence type="ECO:0000259" key="2">
    <source>
        <dbReference type="Pfam" id="PF03417"/>
    </source>
</evidence>
<dbReference type="InterPro" id="IPR005079">
    <property type="entry name" value="Peptidase_C45_hydrolase"/>
</dbReference>
<dbReference type="SUPFAM" id="SSF56235">
    <property type="entry name" value="N-terminal nucleophile aminohydrolases (Ntn hydrolases)"/>
    <property type="match status" value="1"/>
</dbReference>
<dbReference type="KEGG" id="nml:Namu_4957"/>
<dbReference type="InterPro" id="IPR047794">
    <property type="entry name" value="C45_proenzyme-like"/>
</dbReference>
<dbReference type="EMBL" id="CP001737">
    <property type="protein sequence ID" value="ACV81230.1"/>
    <property type="molecule type" value="Genomic_DNA"/>
</dbReference>
<dbReference type="NCBIfam" id="NF040521">
    <property type="entry name" value="C45_proenzyme"/>
    <property type="match status" value="1"/>
</dbReference>
<proteinExistence type="predicted"/>
<keyword evidence="4" id="KW-1185">Reference proteome</keyword>
<reference evidence="3 4" key="2">
    <citation type="journal article" date="2010" name="Stand. Genomic Sci.">
        <title>Complete genome sequence of Nakamurella multipartita type strain (Y-104).</title>
        <authorList>
            <person name="Tice H."/>
            <person name="Mayilraj S."/>
            <person name="Sims D."/>
            <person name="Lapidus A."/>
            <person name="Nolan M."/>
            <person name="Lucas S."/>
            <person name="Glavina Del Rio T."/>
            <person name="Copeland A."/>
            <person name="Cheng J.F."/>
            <person name="Meincke L."/>
            <person name="Bruce D."/>
            <person name="Goodwin L."/>
            <person name="Pitluck S."/>
            <person name="Ivanova N."/>
            <person name="Mavromatis K."/>
            <person name="Ovchinnikova G."/>
            <person name="Pati A."/>
            <person name="Chen A."/>
            <person name="Palaniappan K."/>
            <person name="Land M."/>
            <person name="Hauser L."/>
            <person name="Chang Y.J."/>
            <person name="Jeffries C.D."/>
            <person name="Detter J.C."/>
            <person name="Brettin T."/>
            <person name="Rohde M."/>
            <person name="Goker M."/>
            <person name="Bristow J."/>
            <person name="Eisen J.A."/>
            <person name="Markowitz V."/>
            <person name="Hugenholtz P."/>
            <person name="Kyrpides N.C."/>
            <person name="Klenk H.P."/>
            <person name="Chen F."/>
        </authorList>
    </citation>
    <scope>NUCLEOTIDE SEQUENCE [LARGE SCALE GENOMIC DNA]</scope>
    <source>
        <strain evidence="4">ATCC 700099 / DSM 44233 / CIP 104796 / JCM 9543 / NBRC 105858 / Y-104</strain>
    </source>
</reference>
<dbReference type="Pfam" id="PF03417">
    <property type="entry name" value="AAT"/>
    <property type="match status" value="1"/>
</dbReference>
<accession>C8XA30</accession>
<dbReference type="eggNOG" id="COG4927">
    <property type="taxonomic scope" value="Bacteria"/>
</dbReference>
<dbReference type="GO" id="GO:0016740">
    <property type="term" value="F:transferase activity"/>
    <property type="evidence" value="ECO:0007669"/>
    <property type="project" value="UniProtKB-KW"/>
</dbReference>
<sequence>MVLGGGRRKGLNPFPRAFPPPRPIDADAPIPLTVFGIHEPTPGPRWQALFAATWPGYRRWYLQRDVRPRPALGLAQDMLATHMPELLPTYRRMVELAEESVAALNLASDDVAARMLTLWDPPRFLPGCSQAVITAPEIALCRNYDYSPALWERVVISTAFDGRRVIGNGDCLWGLTDGMNDDGLVVSLSFGGRRGSGPGFAVSLVVRYLLEVASSTEQVREILSRMPVAMAYNLTVVDASGTVLTAFVGPDRRPEFSDSPIATNHRGEVPDSIEHARQFASVPRRERLAELVADDPSPTDLVRAFLKRPLYSTQYWRAFGTVYTALYRPASGAMHLYWPGRSWRRSFDDPDGTFEVVLHPG</sequence>
<dbReference type="Proteomes" id="UP000002218">
    <property type="component" value="Chromosome"/>
</dbReference>
<dbReference type="InterPro" id="IPR029055">
    <property type="entry name" value="Ntn_hydrolases_N"/>
</dbReference>
<evidence type="ECO:0000256" key="1">
    <source>
        <dbReference type="SAM" id="MobiDB-lite"/>
    </source>
</evidence>
<protein>
    <submittedName>
        <fullName evidence="3">Peptidase C45 acyl-coenzyme A:6-aminopenicillanic acid acyl-transferase</fullName>
    </submittedName>
</protein>
<gene>
    <name evidence="3" type="ordered locus">Namu_4957</name>
</gene>
<feature type="region of interest" description="Disordered" evidence="1">
    <location>
        <begin position="1"/>
        <end position="22"/>
    </location>
</feature>
<feature type="compositionally biased region" description="Basic residues" evidence="1">
    <location>
        <begin position="1"/>
        <end position="10"/>
    </location>
</feature>
<dbReference type="InParanoid" id="C8XA30"/>
<evidence type="ECO:0000313" key="4">
    <source>
        <dbReference type="Proteomes" id="UP000002218"/>
    </source>
</evidence>
<dbReference type="RefSeq" id="WP_015750038.1">
    <property type="nucleotide sequence ID" value="NC_013235.1"/>
</dbReference>
<dbReference type="Gene3D" id="3.60.60.10">
    <property type="entry name" value="Penicillin V Acylase, Chain A"/>
    <property type="match status" value="1"/>
</dbReference>
<reference evidence="4" key="1">
    <citation type="submission" date="2009-09" db="EMBL/GenBank/DDBJ databases">
        <title>The complete genome of Nakamurella multipartita DSM 44233.</title>
        <authorList>
            <consortium name="US DOE Joint Genome Institute (JGI-PGF)"/>
            <person name="Lucas S."/>
            <person name="Copeland A."/>
            <person name="Lapidus A."/>
            <person name="Glavina del Rio T."/>
            <person name="Dalin E."/>
            <person name="Tice H."/>
            <person name="Bruce D."/>
            <person name="Goodwin L."/>
            <person name="Pitluck S."/>
            <person name="Kyrpides N."/>
            <person name="Mavromatis K."/>
            <person name="Ivanova N."/>
            <person name="Ovchinnikova G."/>
            <person name="Sims D."/>
            <person name="Meincke L."/>
            <person name="Brettin T."/>
            <person name="Detter J.C."/>
            <person name="Han C."/>
            <person name="Larimer F."/>
            <person name="Land M."/>
            <person name="Hauser L."/>
            <person name="Markowitz V."/>
            <person name="Cheng J.-F."/>
            <person name="Hugenholtz P."/>
            <person name="Woyke T."/>
            <person name="Wu D."/>
            <person name="Klenk H.-P."/>
            <person name="Eisen J.A."/>
        </authorList>
    </citation>
    <scope>NUCLEOTIDE SEQUENCE [LARGE SCALE GENOMIC DNA]</scope>
    <source>
        <strain evidence="4">ATCC 700099 / DSM 44233 / CIP 104796 / JCM 9543 / NBRC 105858 / Y-104</strain>
    </source>
</reference>
<dbReference type="HOGENOM" id="CLU_054173_0_0_11"/>